<keyword evidence="1" id="KW-0677">Repeat</keyword>
<dbReference type="AlphaFoldDB" id="A0AAD6Y5L2"/>
<evidence type="ECO:0000259" key="2">
    <source>
        <dbReference type="Pfam" id="PF24883"/>
    </source>
</evidence>
<dbReference type="EMBL" id="JARJCW010000062">
    <property type="protein sequence ID" value="KAJ7200506.1"/>
    <property type="molecule type" value="Genomic_DNA"/>
</dbReference>
<dbReference type="PANTHER" id="PTHR10039:SF14">
    <property type="entry name" value="NACHT DOMAIN-CONTAINING PROTEIN"/>
    <property type="match status" value="1"/>
</dbReference>
<feature type="domain" description="Nephrocystin 3-like N-terminal" evidence="2">
    <location>
        <begin position="29"/>
        <end position="189"/>
    </location>
</feature>
<protein>
    <recommendedName>
        <fullName evidence="2">Nephrocystin 3-like N-terminal domain-containing protein</fullName>
    </recommendedName>
</protein>
<dbReference type="SUPFAM" id="SSF52540">
    <property type="entry name" value="P-loop containing nucleoside triphosphate hydrolases"/>
    <property type="match status" value="1"/>
</dbReference>
<dbReference type="InterPro" id="IPR056884">
    <property type="entry name" value="NPHP3-like_N"/>
</dbReference>
<dbReference type="Gene3D" id="3.40.50.300">
    <property type="entry name" value="P-loop containing nucleotide triphosphate hydrolases"/>
    <property type="match status" value="1"/>
</dbReference>
<evidence type="ECO:0000313" key="4">
    <source>
        <dbReference type="Proteomes" id="UP001219525"/>
    </source>
</evidence>
<organism evidence="3 4">
    <name type="scientific">Mycena pura</name>
    <dbReference type="NCBI Taxonomy" id="153505"/>
    <lineage>
        <taxon>Eukaryota</taxon>
        <taxon>Fungi</taxon>
        <taxon>Dikarya</taxon>
        <taxon>Basidiomycota</taxon>
        <taxon>Agaricomycotina</taxon>
        <taxon>Agaricomycetes</taxon>
        <taxon>Agaricomycetidae</taxon>
        <taxon>Agaricales</taxon>
        <taxon>Marasmiineae</taxon>
        <taxon>Mycenaceae</taxon>
        <taxon>Mycena</taxon>
    </lineage>
</organism>
<evidence type="ECO:0000313" key="3">
    <source>
        <dbReference type="EMBL" id="KAJ7200506.1"/>
    </source>
</evidence>
<dbReference type="InterPro" id="IPR027417">
    <property type="entry name" value="P-loop_NTPase"/>
</dbReference>
<proteinExistence type="predicted"/>
<comment type="caution">
    <text evidence="3">The sequence shown here is derived from an EMBL/GenBank/DDBJ whole genome shotgun (WGS) entry which is preliminary data.</text>
</comment>
<dbReference type="Proteomes" id="UP001219525">
    <property type="component" value="Unassembled WGS sequence"/>
</dbReference>
<accession>A0AAD6Y5L2</accession>
<keyword evidence="4" id="KW-1185">Reference proteome</keyword>
<reference evidence="3" key="1">
    <citation type="submission" date="2023-03" db="EMBL/GenBank/DDBJ databases">
        <title>Massive genome expansion in bonnet fungi (Mycena s.s.) driven by repeated elements and novel gene families across ecological guilds.</title>
        <authorList>
            <consortium name="Lawrence Berkeley National Laboratory"/>
            <person name="Harder C.B."/>
            <person name="Miyauchi S."/>
            <person name="Viragh M."/>
            <person name="Kuo A."/>
            <person name="Thoen E."/>
            <person name="Andreopoulos B."/>
            <person name="Lu D."/>
            <person name="Skrede I."/>
            <person name="Drula E."/>
            <person name="Henrissat B."/>
            <person name="Morin E."/>
            <person name="Kohler A."/>
            <person name="Barry K."/>
            <person name="LaButti K."/>
            <person name="Morin E."/>
            <person name="Salamov A."/>
            <person name="Lipzen A."/>
            <person name="Mereny Z."/>
            <person name="Hegedus B."/>
            <person name="Baldrian P."/>
            <person name="Stursova M."/>
            <person name="Weitz H."/>
            <person name="Taylor A."/>
            <person name="Grigoriev I.V."/>
            <person name="Nagy L.G."/>
            <person name="Martin F."/>
            <person name="Kauserud H."/>
        </authorList>
    </citation>
    <scope>NUCLEOTIDE SEQUENCE</scope>
    <source>
        <strain evidence="3">9144</strain>
    </source>
</reference>
<dbReference type="PANTHER" id="PTHR10039">
    <property type="entry name" value="AMELOGENIN"/>
    <property type="match status" value="1"/>
</dbReference>
<dbReference type="Pfam" id="PF24883">
    <property type="entry name" value="NPHP3_N"/>
    <property type="match status" value="1"/>
</dbReference>
<evidence type="ECO:0000256" key="1">
    <source>
        <dbReference type="ARBA" id="ARBA00022737"/>
    </source>
</evidence>
<sequence length="432" mass="48653">MAMSAIHNSGARFAEPACHPGTRVEILKDLAAWSRDTQPDGKILWVYGLAGMGKSAIAQMFAGECNRDGNLGASFFFQRGHPECGTWHRLFVTIAYQLAFSVPELFLSVQQAVEKDPLIVARMMRLQFERLIVGPLKQMAVTEHQKLPVLVLDGLDECEGHQMQQEILRLLTSAIHEHKLPIRILIASRPEPHIREVLEALAGEGAKTVSHFKVSADRSAYRDIALYLQEQFSKIHSEYLYRGIDLGAMWPSQDALNNLAKKSSGAFIYASTVVRFVGNQYSHPHTRLASVLNLDPKSTAPLDDLYAEILSAIPEEYQNLRILHAIWMSSDSLDFDCDPEEIDLLLALPRGTSRLMLRGMHSVFEIPSIKLRGGYRESITILHKSFADYLCDSRRAKRWCISAAQLQLDFLHSVIRLPSSQPLRDTARAFYK</sequence>
<gene>
    <name evidence="3" type="ORF">GGX14DRAFT_372137</name>
</gene>
<name>A0AAD6Y5L2_9AGAR</name>